<evidence type="ECO:0000313" key="1">
    <source>
        <dbReference type="EMBL" id="KKM01087.1"/>
    </source>
</evidence>
<sequence length="42" mass="4830">MGYRLVNGTEATYVEIGRAVVQHRETEERIQDLIVQAREGNK</sequence>
<protein>
    <submittedName>
        <fullName evidence="1">Uncharacterized protein</fullName>
    </submittedName>
</protein>
<gene>
    <name evidence="1" type="ORF">LCGC14_1797970</name>
</gene>
<name>A0A0F9HD70_9ZZZZ</name>
<organism evidence="1">
    <name type="scientific">marine sediment metagenome</name>
    <dbReference type="NCBI Taxonomy" id="412755"/>
    <lineage>
        <taxon>unclassified sequences</taxon>
        <taxon>metagenomes</taxon>
        <taxon>ecological metagenomes</taxon>
    </lineage>
</organism>
<dbReference type="EMBL" id="LAZR01017277">
    <property type="protein sequence ID" value="KKM01087.1"/>
    <property type="molecule type" value="Genomic_DNA"/>
</dbReference>
<comment type="caution">
    <text evidence="1">The sequence shown here is derived from an EMBL/GenBank/DDBJ whole genome shotgun (WGS) entry which is preliminary data.</text>
</comment>
<accession>A0A0F9HD70</accession>
<proteinExistence type="predicted"/>
<reference evidence="1" key="1">
    <citation type="journal article" date="2015" name="Nature">
        <title>Complex archaea that bridge the gap between prokaryotes and eukaryotes.</title>
        <authorList>
            <person name="Spang A."/>
            <person name="Saw J.H."/>
            <person name="Jorgensen S.L."/>
            <person name="Zaremba-Niedzwiedzka K."/>
            <person name="Martijn J."/>
            <person name="Lind A.E."/>
            <person name="van Eijk R."/>
            <person name="Schleper C."/>
            <person name="Guy L."/>
            <person name="Ettema T.J."/>
        </authorList>
    </citation>
    <scope>NUCLEOTIDE SEQUENCE</scope>
</reference>
<dbReference type="AlphaFoldDB" id="A0A0F9HD70"/>